<dbReference type="AlphaFoldDB" id="N9U5H3"/>
<organism evidence="2 3">
    <name type="scientific">Aeromonas diversa CDC 2478-85</name>
    <dbReference type="NCBI Taxonomy" id="1268237"/>
    <lineage>
        <taxon>Bacteria</taxon>
        <taxon>Pseudomonadati</taxon>
        <taxon>Pseudomonadota</taxon>
        <taxon>Gammaproteobacteria</taxon>
        <taxon>Aeromonadales</taxon>
        <taxon>Aeromonadaceae</taxon>
        <taxon>Aeromonas</taxon>
    </lineage>
</organism>
<keyword evidence="1" id="KW-0472">Membrane</keyword>
<comment type="caution">
    <text evidence="2">The sequence shown here is derived from an EMBL/GenBank/DDBJ whole genome shotgun (WGS) entry which is preliminary data.</text>
</comment>
<dbReference type="PATRIC" id="fig|1268237.3.peg.229"/>
<gene>
    <name evidence="2" type="ORF">G114_01144</name>
</gene>
<evidence type="ECO:0000313" key="3">
    <source>
        <dbReference type="Proteomes" id="UP000023775"/>
    </source>
</evidence>
<feature type="transmembrane region" description="Helical" evidence="1">
    <location>
        <begin position="12"/>
        <end position="33"/>
    </location>
</feature>
<evidence type="ECO:0000256" key="1">
    <source>
        <dbReference type="SAM" id="Phobius"/>
    </source>
</evidence>
<name>N9U5H3_9GAMM</name>
<dbReference type="EMBL" id="APVG01000002">
    <property type="protein sequence ID" value="ENY73619.1"/>
    <property type="molecule type" value="Genomic_DNA"/>
</dbReference>
<dbReference type="OrthoDB" id="6430462at2"/>
<keyword evidence="3" id="KW-1185">Reference proteome</keyword>
<keyword evidence="1" id="KW-0812">Transmembrane</keyword>
<accession>N9U5H3</accession>
<proteinExistence type="predicted"/>
<keyword evidence="1" id="KW-1133">Transmembrane helix</keyword>
<sequence>MLKFFYKDIEVLLRTFALITAVMIAWAFLPGLLEVHTSRDIYDAVMSMAWVGNIFIGFVIFLGIFPLGRTFLKQRALSTTKADNNDIKAGINHSIVHPCKDDMDMLLVKLGSLYSISDVGNGSKSGKNYINGIEECDTHNSEMIESKKITLSVSYDIDNKKTLMKH</sequence>
<dbReference type="Proteomes" id="UP000023775">
    <property type="component" value="Unassembled WGS sequence"/>
</dbReference>
<dbReference type="RefSeq" id="WP_005346145.1">
    <property type="nucleotide sequence ID" value="NZ_APVG01000002.1"/>
</dbReference>
<evidence type="ECO:0000313" key="2">
    <source>
        <dbReference type="EMBL" id="ENY73619.1"/>
    </source>
</evidence>
<protein>
    <submittedName>
        <fullName evidence="2">Uncharacterized protein</fullName>
    </submittedName>
</protein>
<reference evidence="2 3" key="1">
    <citation type="journal article" date="2013" name="Genome Announc.">
        <title>Draft Genome Sequence of the Aeromonas diversa Type Strain.</title>
        <authorList>
            <person name="Farfan M."/>
            <person name="Spataro N."/>
            <person name="Sanglas A."/>
            <person name="Albarral V."/>
            <person name="Loren J.G."/>
            <person name="Bosch E."/>
            <person name="Fuste M.C."/>
        </authorList>
    </citation>
    <scope>NUCLEOTIDE SEQUENCE [LARGE SCALE GENOMIC DNA]</scope>
    <source>
        <strain evidence="2 3">2478-85</strain>
    </source>
</reference>
<feature type="transmembrane region" description="Helical" evidence="1">
    <location>
        <begin position="45"/>
        <end position="65"/>
    </location>
</feature>